<proteinExistence type="predicted"/>
<keyword evidence="2" id="KW-1185">Reference proteome</keyword>
<sequence>METIPRVISTEKCRLFQQRRSRVMLLHGAALNSSGLPDFRPELHILMLLGAAAIALARSKLVQLLDHSRLVYRVGCQQPAYQRQKRAVRLESIAWQIHVRGPDV</sequence>
<dbReference type="Proteomes" id="UP001320706">
    <property type="component" value="Unassembled WGS sequence"/>
</dbReference>
<evidence type="ECO:0000313" key="1">
    <source>
        <dbReference type="EMBL" id="KAK8209145.1"/>
    </source>
</evidence>
<accession>A0ACC3SGN2</accession>
<comment type="caution">
    <text evidence="1">The sequence shown here is derived from an EMBL/GenBank/DDBJ whole genome shotgun (WGS) entry which is preliminary data.</text>
</comment>
<reference evidence="1" key="1">
    <citation type="submission" date="2024-02" db="EMBL/GenBank/DDBJ databases">
        <title>Metagenome Assembled Genome of Zalaria obscura JY119.</title>
        <authorList>
            <person name="Vighnesh L."/>
            <person name="Jagadeeshwari U."/>
            <person name="Venkata Ramana C."/>
            <person name="Sasikala C."/>
        </authorList>
    </citation>
    <scope>NUCLEOTIDE SEQUENCE</scope>
    <source>
        <strain evidence="1">JY119</strain>
    </source>
</reference>
<dbReference type="EMBL" id="JAMKPW020000017">
    <property type="protein sequence ID" value="KAK8209145.1"/>
    <property type="molecule type" value="Genomic_DNA"/>
</dbReference>
<name>A0ACC3SGN2_9PEZI</name>
<gene>
    <name evidence="1" type="ORF">M8818_003840</name>
</gene>
<organism evidence="1 2">
    <name type="scientific">Zalaria obscura</name>
    <dbReference type="NCBI Taxonomy" id="2024903"/>
    <lineage>
        <taxon>Eukaryota</taxon>
        <taxon>Fungi</taxon>
        <taxon>Dikarya</taxon>
        <taxon>Ascomycota</taxon>
        <taxon>Pezizomycotina</taxon>
        <taxon>Dothideomycetes</taxon>
        <taxon>Dothideomycetidae</taxon>
        <taxon>Dothideales</taxon>
        <taxon>Zalariaceae</taxon>
        <taxon>Zalaria</taxon>
    </lineage>
</organism>
<protein>
    <submittedName>
        <fullName evidence="1">Uncharacterized protein</fullName>
    </submittedName>
</protein>
<evidence type="ECO:0000313" key="2">
    <source>
        <dbReference type="Proteomes" id="UP001320706"/>
    </source>
</evidence>